<sequence>MLSSRLRMPPAHTLPNTPQPCLFPKLIRSDPLRRIVLRVILTQPALAITQYPSSLSRSAANRALRKSSTGTITSILAPALHPRPNRCYHTQAPTAHEHDRLRAQAIQSRLRRRPRVASKRDSDNPALAQSLLPQEGSQYSRNVIESTFLHPTRAFPLARWGGTVDNRSSTCAARPERCGQHIRHAHTYPSRWRTGLFETVICPTHARAASRSPASNPPAEVTQQHQKPKQATAAFESQPPHPPRLAPAPNIPATHHPSSYALPAPTRVPSPRPSFLPQRRKQAGRRSLITPTYRHHPGPSTTRRPIFAPFLYAPPRPHSNPFPLSPTPELRAPPFTVHVRGLPAINLPATPFPSPSHPVSPAPNVDAVFHTPPTTTRSSPSPATLSFPRAVMNPDAV</sequence>
<feature type="compositionally biased region" description="Pro residues" evidence="1">
    <location>
        <begin position="239"/>
        <end position="250"/>
    </location>
</feature>
<proteinExistence type="predicted"/>
<evidence type="ECO:0000313" key="2">
    <source>
        <dbReference type="EMBL" id="KAK7058210.1"/>
    </source>
</evidence>
<reference evidence="2 3" key="1">
    <citation type="journal article" date="2024" name="J Genomics">
        <title>Draft genome sequencing and assembly of Favolaschia claudopus CIRM-BRFM 2984 isolated from oak limbs.</title>
        <authorList>
            <person name="Navarro D."/>
            <person name="Drula E."/>
            <person name="Chaduli D."/>
            <person name="Cazenave R."/>
            <person name="Ahrendt S."/>
            <person name="Wang J."/>
            <person name="Lipzen A."/>
            <person name="Daum C."/>
            <person name="Barry K."/>
            <person name="Grigoriev I.V."/>
            <person name="Favel A."/>
            <person name="Rosso M.N."/>
            <person name="Martin F."/>
        </authorList>
    </citation>
    <scope>NUCLEOTIDE SEQUENCE [LARGE SCALE GENOMIC DNA]</scope>
    <source>
        <strain evidence="2 3">CIRM-BRFM 2984</strain>
    </source>
</reference>
<protein>
    <submittedName>
        <fullName evidence="2">Uncharacterized protein</fullName>
    </submittedName>
</protein>
<dbReference type="Proteomes" id="UP001362999">
    <property type="component" value="Unassembled WGS sequence"/>
</dbReference>
<dbReference type="EMBL" id="JAWWNJ010000004">
    <property type="protein sequence ID" value="KAK7058210.1"/>
    <property type="molecule type" value="Genomic_DNA"/>
</dbReference>
<evidence type="ECO:0000256" key="1">
    <source>
        <dbReference type="SAM" id="MobiDB-lite"/>
    </source>
</evidence>
<dbReference type="AlphaFoldDB" id="A0AAW0E6M2"/>
<organism evidence="2 3">
    <name type="scientific">Favolaschia claudopus</name>
    <dbReference type="NCBI Taxonomy" id="2862362"/>
    <lineage>
        <taxon>Eukaryota</taxon>
        <taxon>Fungi</taxon>
        <taxon>Dikarya</taxon>
        <taxon>Basidiomycota</taxon>
        <taxon>Agaricomycotina</taxon>
        <taxon>Agaricomycetes</taxon>
        <taxon>Agaricomycetidae</taxon>
        <taxon>Agaricales</taxon>
        <taxon>Marasmiineae</taxon>
        <taxon>Mycenaceae</taxon>
        <taxon>Favolaschia</taxon>
    </lineage>
</organism>
<accession>A0AAW0E6M2</accession>
<comment type="caution">
    <text evidence="2">The sequence shown here is derived from an EMBL/GenBank/DDBJ whole genome shotgun (WGS) entry which is preliminary data.</text>
</comment>
<gene>
    <name evidence="2" type="ORF">R3P38DRAFT_3253182</name>
</gene>
<feature type="region of interest" description="Disordered" evidence="1">
    <location>
        <begin position="107"/>
        <end position="134"/>
    </location>
</feature>
<feature type="region of interest" description="Disordered" evidence="1">
    <location>
        <begin position="371"/>
        <end position="397"/>
    </location>
</feature>
<name>A0AAW0E6M2_9AGAR</name>
<feature type="compositionally biased region" description="Low complexity" evidence="1">
    <location>
        <begin position="208"/>
        <end position="219"/>
    </location>
</feature>
<feature type="compositionally biased region" description="Low complexity" evidence="1">
    <location>
        <begin position="371"/>
        <end position="386"/>
    </location>
</feature>
<keyword evidence="3" id="KW-1185">Reference proteome</keyword>
<feature type="region of interest" description="Disordered" evidence="1">
    <location>
        <begin position="208"/>
        <end position="304"/>
    </location>
</feature>
<evidence type="ECO:0000313" key="3">
    <source>
        <dbReference type="Proteomes" id="UP001362999"/>
    </source>
</evidence>